<evidence type="ECO:0000313" key="1">
    <source>
        <dbReference type="EMBL" id="OGM26156.1"/>
    </source>
</evidence>
<dbReference type="Gene3D" id="3.30.2310.20">
    <property type="entry name" value="RelE-like"/>
    <property type="match status" value="1"/>
</dbReference>
<dbReference type="InterPro" id="IPR035093">
    <property type="entry name" value="RelE/ParE_toxin_dom_sf"/>
</dbReference>
<reference evidence="1 2" key="1">
    <citation type="journal article" date="2016" name="Nat. Commun.">
        <title>Thousands of microbial genomes shed light on interconnected biogeochemical processes in an aquifer system.</title>
        <authorList>
            <person name="Anantharaman K."/>
            <person name="Brown C.T."/>
            <person name="Hug L.A."/>
            <person name="Sharon I."/>
            <person name="Castelle C.J."/>
            <person name="Probst A.J."/>
            <person name="Thomas B.C."/>
            <person name="Singh A."/>
            <person name="Wilkins M.J."/>
            <person name="Karaoz U."/>
            <person name="Brodie E.L."/>
            <person name="Williams K.H."/>
            <person name="Hubbard S.S."/>
            <person name="Banfield J.F."/>
        </authorList>
    </citation>
    <scope>NUCLEOTIDE SEQUENCE [LARGE SCALE GENOMIC DNA]</scope>
</reference>
<name>A0A1F7YFP2_9BACT</name>
<dbReference type="Proteomes" id="UP000178851">
    <property type="component" value="Unassembled WGS sequence"/>
</dbReference>
<dbReference type="AlphaFoldDB" id="A0A1F7YFP2"/>
<proteinExistence type="predicted"/>
<evidence type="ECO:0000313" key="2">
    <source>
        <dbReference type="Proteomes" id="UP000178851"/>
    </source>
</evidence>
<gene>
    <name evidence="1" type="ORF">A2627_03900</name>
</gene>
<dbReference type="EMBL" id="MGGI01000016">
    <property type="protein sequence ID" value="OGM26156.1"/>
    <property type="molecule type" value="Genomic_DNA"/>
</dbReference>
<accession>A0A1F7YFP2</accession>
<comment type="caution">
    <text evidence="1">The sequence shown here is derived from an EMBL/GenBank/DDBJ whole genome shotgun (WGS) entry which is preliminary data.</text>
</comment>
<protein>
    <recommendedName>
        <fullName evidence="3">Cytotoxic translational repressor of toxin-antitoxin stability system</fullName>
    </recommendedName>
</protein>
<dbReference type="SUPFAM" id="SSF143011">
    <property type="entry name" value="RelE-like"/>
    <property type="match status" value="1"/>
</dbReference>
<sequence length="86" mass="10181">MKFARTLNFVKKYKKLPLPIKKQIEKQILFLEKDFFHPSLNTKKKSGFPDWWEFRVSKGYRMTGKKIGDELILHTVGIHDEGLGKM</sequence>
<organism evidence="1 2">
    <name type="scientific">Candidatus Woesebacteria bacterium RIFCSPHIGHO2_01_FULL_39_28</name>
    <dbReference type="NCBI Taxonomy" id="1802496"/>
    <lineage>
        <taxon>Bacteria</taxon>
        <taxon>Candidatus Woeseibacteriota</taxon>
    </lineage>
</organism>
<evidence type="ECO:0008006" key="3">
    <source>
        <dbReference type="Google" id="ProtNLM"/>
    </source>
</evidence>